<protein>
    <submittedName>
        <fullName evidence="5">AraC family transcriptional regulator</fullName>
    </submittedName>
</protein>
<dbReference type="EMBL" id="CP095855">
    <property type="protein sequence ID" value="UPK68043.1"/>
    <property type="molecule type" value="Genomic_DNA"/>
</dbReference>
<evidence type="ECO:0000256" key="1">
    <source>
        <dbReference type="ARBA" id="ARBA00023015"/>
    </source>
</evidence>
<evidence type="ECO:0000313" key="5">
    <source>
        <dbReference type="EMBL" id="UPK68043.1"/>
    </source>
</evidence>
<dbReference type="PANTHER" id="PTHR47893:SF1">
    <property type="entry name" value="REGULATORY PROTEIN PCHR"/>
    <property type="match status" value="1"/>
</dbReference>
<keyword evidence="3" id="KW-0804">Transcription</keyword>
<keyword evidence="2" id="KW-0238">DNA-binding</keyword>
<keyword evidence="6" id="KW-1185">Reference proteome</keyword>
<name>A0ABY4HW81_CHIFI</name>
<evidence type="ECO:0000256" key="3">
    <source>
        <dbReference type="ARBA" id="ARBA00023163"/>
    </source>
</evidence>
<gene>
    <name evidence="5" type="ORF">MYF79_24125</name>
</gene>
<dbReference type="Proteomes" id="UP000830198">
    <property type="component" value="Chromosome"/>
</dbReference>
<dbReference type="PRINTS" id="PR00032">
    <property type="entry name" value="HTHARAC"/>
</dbReference>
<dbReference type="PROSITE" id="PS01124">
    <property type="entry name" value="HTH_ARAC_FAMILY_2"/>
    <property type="match status" value="1"/>
</dbReference>
<dbReference type="InterPro" id="IPR018060">
    <property type="entry name" value="HTH_AraC"/>
</dbReference>
<reference evidence="5 6" key="1">
    <citation type="submission" date="2022-04" db="EMBL/GenBank/DDBJ databases">
        <title>The arsenic-methylating capacity of Chitinophaga filiformis YT5 during chitin decomposition.</title>
        <authorList>
            <person name="Chen G."/>
            <person name="Liang Y."/>
        </authorList>
    </citation>
    <scope>NUCLEOTIDE SEQUENCE [LARGE SCALE GENOMIC DNA]</scope>
    <source>
        <strain evidence="5 6">YT5</strain>
    </source>
</reference>
<keyword evidence="1" id="KW-0805">Transcription regulation</keyword>
<dbReference type="RefSeq" id="WP_247810384.1">
    <property type="nucleotide sequence ID" value="NZ_CP095855.1"/>
</dbReference>
<evidence type="ECO:0000313" key="6">
    <source>
        <dbReference type="Proteomes" id="UP000830198"/>
    </source>
</evidence>
<dbReference type="SUPFAM" id="SSF46689">
    <property type="entry name" value="Homeodomain-like"/>
    <property type="match status" value="2"/>
</dbReference>
<organism evidence="5 6">
    <name type="scientific">Chitinophaga filiformis</name>
    <name type="common">Myxococcus filiformis</name>
    <name type="synonym">Flexibacter filiformis</name>
    <dbReference type="NCBI Taxonomy" id="104663"/>
    <lineage>
        <taxon>Bacteria</taxon>
        <taxon>Pseudomonadati</taxon>
        <taxon>Bacteroidota</taxon>
        <taxon>Chitinophagia</taxon>
        <taxon>Chitinophagales</taxon>
        <taxon>Chitinophagaceae</taxon>
        <taxon>Chitinophaga</taxon>
    </lineage>
</organism>
<dbReference type="SMART" id="SM00342">
    <property type="entry name" value="HTH_ARAC"/>
    <property type="match status" value="1"/>
</dbReference>
<dbReference type="InterPro" id="IPR053142">
    <property type="entry name" value="PchR_regulatory_protein"/>
</dbReference>
<dbReference type="Gene3D" id="1.10.10.60">
    <property type="entry name" value="Homeodomain-like"/>
    <property type="match status" value="2"/>
</dbReference>
<sequence>MRNCSSTRLTKRSVEIATKAITYIDRNYDQPITQESLSYDFNVPVRILQAAFQKLVNASVHKYLEKKRLEAAMTMLEDEEISIKEIYTKVGYSSQSHFGEFFKKHTGITPAQYRIRKTA</sequence>
<dbReference type="Pfam" id="PF12833">
    <property type="entry name" value="HTH_18"/>
    <property type="match status" value="1"/>
</dbReference>
<feature type="domain" description="HTH araC/xylS-type" evidence="4">
    <location>
        <begin position="18"/>
        <end position="116"/>
    </location>
</feature>
<dbReference type="InterPro" id="IPR020449">
    <property type="entry name" value="Tscrpt_reg_AraC-type_HTH"/>
</dbReference>
<evidence type="ECO:0000256" key="2">
    <source>
        <dbReference type="ARBA" id="ARBA00023125"/>
    </source>
</evidence>
<dbReference type="InterPro" id="IPR009057">
    <property type="entry name" value="Homeodomain-like_sf"/>
</dbReference>
<proteinExistence type="predicted"/>
<dbReference type="PANTHER" id="PTHR47893">
    <property type="entry name" value="REGULATORY PROTEIN PCHR"/>
    <property type="match status" value="1"/>
</dbReference>
<accession>A0ABY4HW81</accession>
<evidence type="ECO:0000259" key="4">
    <source>
        <dbReference type="PROSITE" id="PS01124"/>
    </source>
</evidence>